<dbReference type="PRINTS" id="PR00082">
    <property type="entry name" value="GLFDHDRGNASE"/>
</dbReference>
<sequence length="346" mass="36077">MNIEELDAPGYERVVYASDENSGLKSIIAIHSTKLGPAAGGCRMYKYGTVEEAKTDALNLAKGMTYKNAAASLPLGGGKSVIIADPHKDKTPELMQAFGKFVNALEGRYYTAEDVGISVEDIAEAAKFTSYAAGLSEGPFGSGDPSPVTARGVYLCMQVAAKYGLGSADLKGKTIAVQGLGHVGMYLCEFLANAGAKIIATDINQKAIEEAKSRFDATIVAPDAIYAVEADIFAPCAMGGSVSANSISQLKAKVVAGAANNQLADADCGQLLADKGILYAPDYVVNGGGIINVAAEILKISDQAWVNEKVERLATTTDQILSEATANNVLPHKIADQFVDNILASA</sequence>
<keyword evidence="7" id="KW-1185">Reference proteome</keyword>
<protein>
    <submittedName>
        <fullName evidence="6">Amino acid dehydrogenase</fullName>
    </submittedName>
</protein>
<evidence type="ECO:0000259" key="5">
    <source>
        <dbReference type="SMART" id="SM00839"/>
    </source>
</evidence>
<name>A0ABQ5UPS4_9HYPH</name>
<keyword evidence="3" id="KW-0520">NAD</keyword>
<evidence type="ECO:0000313" key="7">
    <source>
        <dbReference type="Proteomes" id="UP001161405"/>
    </source>
</evidence>
<organism evidence="6 7">
    <name type="scientific">Maritalea porphyrae</name>
    <dbReference type="NCBI Taxonomy" id="880732"/>
    <lineage>
        <taxon>Bacteria</taxon>
        <taxon>Pseudomonadati</taxon>
        <taxon>Pseudomonadota</taxon>
        <taxon>Alphaproteobacteria</taxon>
        <taxon>Hyphomicrobiales</taxon>
        <taxon>Devosiaceae</taxon>
        <taxon>Maritalea</taxon>
    </lineage>
</organism>
<dbReference type="InterPro" id="IPR006097">
    <property type="entry name" value="Glu/Leu/Phe/Val/Trp_DH_dimer"/>
</dbReference>
<proteinExistence type="inferred from homology"/>
<dbReference type="EMBL" id="BSNI01000002">
    <property type="protein sequence ID" value="GLQ17203.1"/>
    <property type="molecule type" value="Genomic_DNA"/>
</dbReference>
<dbReference type="Proteomes" id="UP001161405">
    <property type="component" value="Unassembled WGS sequence"/>
</dbReference>
<dbReference type="InterPro" id="IPR033524">
    <property type="entry name" value="Glu/Leu/Phe/Val_DH_AS"/>
</dbReference>
<dbReference type="RefSeq" id="WP_284363168.1">
    <property type="nucleotide sequence ID" value="NZ_BSNI01000002.1"/>
</dbReference>
<dbReference type="CDD" id="cd01075">
    <property type="entry name" value="NAD_bind_Leu_Phe_Val_DH"/>
    <property type="match status" value="1"/>
</dbReference>
<dbReference type="InterPro" id="IPR006095">
    <property type="entry name" value="Glu/Leu/Phe/Val/Trp_DH"/>
</dbReference>
<dbReference type="Pfam" id="PF02812">
    <property type="entry name" value="ELFV_dehydrog_N"/>
    <property type="match status" value="1"/>
</dbReference>
<evidence type="ECO:0000313" key="6">
    <source>
        <dbReference type="EMBL" id="GLQ17203.1"/>
    </source>
</evidence>
<dbReference type="PIRSF" id="PIRSF000188">
    <property type="entry name" value="Phe_leu_dh"/>
    <property type="match status" value="1"/>
</dbReference>
<comment type="caution">
    <text evidence="6">The sequence shown here is derived from an EMBL/GenBank/DDBJ whole genome shotgun (WGS) entry which is preliminary data.</text>
</comment>
<dbReference type="InterPro" id="IPR006096">
    <property type="entry name" value="Glu/Leu/Phe/Val/Trp_DH_C"/>
</dbReference>
<keyword evidence="2 4" id="KW-0560">Oxidoreductase</keyword>
<dbReference type="InterPro" id="IPR046346">
    <property type="entry name" value="Aminoacid_DH-like_N_sf"/>
</dbReference>
<evidence type="ECO:0000256" key="4">
    <source>
        <dbReference type="RuleBase" id="RU004417"/>
    </source>
</evidence>
<accession>A0ABQ5UPS4</accession>
<dbReference type="Gene3D" id="3.40.50.720">
    <property type="entry name" value="NAD(P)-binding Rossmann-like Domain"/>
    <property type="match status" value="1"/>
</dbReference>
<dbReference type="PANTHER" id="PTHR42722">
    <property type="entry name" value="LEUCINE DEHYDROGENASE"/>
    <property type="match status" value="1"/>
</dbReference>
<reference evidence="6" key="1">
    <citation type="journal article" date="2014" name="Int. J. Syst. Evol. Microbiol.">
        <title>Complete genome of a new Firmicutes species belonging to the dominant human colonic microbiota ('Ruminococcus bicirculans') reveals two chromosomes and a selective capacity to utilize plant glucans.</title>
        <authorList>
            <consortium name="NISC Comparative Sequencing Program"/>
            <person name="Wegmann U."/>
            <person name="Louis P."/>
            <person name="Goesmann A."/>
            <person name="Henrissat B."/>
            <person name="Duncan S.H."/>
            <person name="Flint H.J."/>
        </authorList>
    </citation>
    <scope>NUCLEOTIDE SEQUENCE</scope>
    <source>
        <strain evidence="6">NBRC 107169</strain>
    </source>
</reference>
<dbReference type="PANTHER" id="PTHR42722:SF1">
    <property type="entry name" value="VALINE DEHYDROGENASE"/>
    <property type="match status" value="1"/>
</dbReference>
<feature type="domain" description="Glutamate/phenylalanine/leucine/valine/L-tryptophan dehydrogenase C-terminal" evidence="5">
    <location>
        <begin position="143"/>
        <end position="346"/>
    </location>
</feature>
<gene>
    <name evidence="6" type="ORF">GCM10007879_14520</name>
</gene>
<evidence type="ECO:0000256" key="2">
    <source>
        <dbReference type="ARBA" id="ARBA00023002"/>
    </source>
</evidence>
<evidence type="ECO:0000256" key="3">
    <source>
        <dbReference type="ARBA" id="ARBA00023027"/>
    </source>
</evidence>
<evidence type="ECO:0000256" key="1">
    <source>
        <dbReference type="ARBA" id="ARBA00006382"/>
    </source>
</evidence>
<dbReference type="SMART" id="SM00839">
    <property type="entry name" value="ELFV_dehydrog"/>
    <property type="match status" value="1"/>
</dbReference>
<dbReference type="Pfam" id="PF00208">
    <property type="entry name" value="ELFV_dehydrog"/>
    <property type="match status" value="2"/>
</dbReference>
<comment type="similarity">
    <text evidence="1 4">Belongs to the Glu/Leu/Phe/Val dehydrogenases family.</text>
</comment>
<dbReference type="SUPFAM" id="SSF53223">
    <property type="entry name" value="Aminoacid dehydrogenase-like, N-terminal domain"/>
    <property type="match status" value="1"/>
</dbReference>
<dbReference type="InterPro" id="IPR036291">
    <property type="entry name" value="NAD(P)-bd_dom_sf"/>
</dbReference>
<dbReference type="InterPro" id="IPR016211">
    <property type="entry name" value="Glu/Phe/Leu/Val/Trp_DH_bac/arc"/>
</dbReference>
<reference evidence="6" key="2">
    <citation type="submission" date="2023-01" db="EMBL/GenBank/DDBJ databases">
        <title>Draft genome sequence of Maritalea porphyrae strain NBRC 107169.</title>
        <authorList>
            <person name="Sun Q."/>
            <person name="Mori K."/>
        </authorList>
    </citation>
    <scope>NUCLEOTIDE SEQUENCE</scope>
    <source>
        <strain evidence="6">NBRC 107169</strain>
    </source>
</reference>
<dbReference type="Gene3D" id="3.40.50.10860">
    <property type="entry name" value="Leucine Dehydrogenase, chain A, domain 1"/>
    <property type="match status" value="1"/>
</dbReference>
<dbReference type="SUPFAM" id="SSF51735">
    <property type="entry name" value="NAD(P)-binding Rossmann-fold domains"/>
    <property type="match status" value="1"/>
</dbReference>
<dbReference type="PROSITE" id="PS00074">
    <property type="entry name" value="GLFV_DEHYDROGENASE"/>
    <property type="match status" value="1"/>
</dbReference>